<dbReference type="CDD" id="cd05797">
    <property type="entry name" value="Ribosomal_L10"/>
    <property type="match status" value="1"/>
</dbReference>
<dbReference type="InterPro" id="IPR043141">
    <property type="entry name" value="Ribosomal_uL10-like_sf"/>
</dbReference>
<evidence type="ECO:0000256" key="4">
    <source>
        <dbReference type="ARBA" id="ARBA00035707"/>
    </source>
</evidence>
<dbReference type="RefSeq" id="XP_066928155.1">
    <property type="nucleotide sequence ID" value="XM_067072054.1"/>
</dbReference>
<dbReference type="GO" id="GO:0005840">
    <property type="term" value="C:ribosome"/>
    <property type="evidence" value="ECO:0007669"/>
    <property type="project" value="UniProtKB-KW"/>
</dbReference>
<comment type="similarity">
    <text evidence="1">Belongs to the universal ribosomal protein uL10 family.</text>
</comment>
<sequence length="205" mass="23390">MASNPAYGFRLCSVGKNIIKRSKPKNYPAKKVELGQTIVRVIDENSKILVLHYNALDAKDWTDFRYAMKQEQATIKVFPNKLTCKFLSDTRYRNMTPLFRTDTCLAYGNDFDLKKILKILNTNDKVQLIGGKFDDTLFNRHQVIDYSKLPTLEQARAELVSILQQPSQALSGLLQTNQSQLSMLLQGYVDQQQEKGETDPPPQAE</sequence>
<dbReference type="Gene3D" id="3.30.70.1730">
    <property type="match status" value="1"/>
</dbReference>
<organism evidence="6 7">
    <name type="scientific">Clytia hemisphaerica</name>
    <dbReference type="NCBI Taxonomy" id="252671"/>
    <lineage>
        <taxon>Eukaryota</taxon>
        <taxon>Metazoa</taxon>
        <taxon>Cnidaria</taxon>
        <taxon>Hydrozoa</taxon>
        <taxon>Hydroidolina</taxon>
        <taxon>Leptothecata</taxon>
        <taxon>Obeliida</taxon>
        <taxon>Clytiidae</taxon>
        <taxon>Clytia</taxon>
    </lineage>
</organism>
<evidence type="ECO:0000256" key="2">
    <source>
        <dbReference type="ARBA" id="ARBA00022980"/>
    </source>
</evidence>
<dbReference type="Proteomes" id="UP000594262">
    <property type="component" value="Unplaced"/>
</dbReference>
<keyword evidence="2" id="KW-0689">Ribosomal protein</keyword>
<dbReference type="InterPro" id="IPR047865">
    <property type="entry name" value="Ribosomal_uL10_bac_type"/>
</dbReference>
<proteinExistence type="inferred from homology"/>
<evidence type="ECO:0000313" key="6">
    <source>
        <dbReference type="EnsemblMetazoa" id="CLYHEMP014491.1"/>
    </source>
</evidence>
<accession>A0A7M5WX14</accession>
<protein>
    <recommendedName>
        <fullName evidence="4">Large ribosomal subunit protein uL10m</fullName>
    </recommendedName>
    <alternativeName>
        <fullName evidence="5">39S ribosomal protein L10, mitochondrial</fullName>
    </alternativeName>
</protein>
<dbReference type="PANTHER" id="PTHR11560">
    <property type="entry name" value="39S RIBOSOMAL PROTEIN L10, MITOCHONDRIAL"/>
    <property type="match status" value="1"/>
</dbReference>
<dbReference type="GO" id="GO:1990904">
    <property type="term" value="C:ribonucleoprotein complex"/>
    <property type="evidence" value="ECO:0007669"/>
    <property type="project" value="UniProtKB-KW"/>
</dbReference>
<dbReference type="EnsemblMetazoa" id="CLYHEMT014491.1">
    <property type="protein sequence ID" value="CLYHEMP014491.1"/>
    <property type="gene ID" value="CLYHEMG014491"/>
</dbReference>
<dbReference type="AlphaFoldDB" id="A0A7M5WX14"/>
<name>A0A7M5WX14_9CNID</name>
<dbReference type="Pfam" id="PF00466">
    <property type="entry name" value="Ribosomal_L10"/>
    <property type="match status" value="1"/>
</dbReference>
<dbReference type="RefSeq" id="XP_066928154.1">
    <property type="nucleotide sequence ID" value="XM_067072053.1"/>
</dbReference>
<evidence type="ECO:0000256" key="3">
    <source>
        <dbReference type="ARBA" id="ARBA00023274"/>
    </source>
</evidence>
<keyword evidence="7" id="KW-1185">Reference proteome</keyword>
<keyword evidence="3" id="KW-0687">Ribonucleoprotein</keyword>
<dbReference type="SUPFAM" id="SSF160369">
    <property type="entry name" value="Ribosomal protein L10-like"/>
    <property type="match status" value="1"/>
</dbReference>
<dbReference type="InterPro" id="IPR001790">
    <property type="entry name" value="Ribosomal_uL10"/>
</dbReference>
<reference evidence="6" key="1">
    <citation type="submission" date="2021-01" db="UniProtKB">
        <authorList>
            <consortium name="EnsemblMetazoa"/>
        </authorList>
    </citation>
    <scope>IDENTIFICATION</scope>
</reference>
<dbReference type="GeneID" id="136815602"/>
<evidence type="ECO:0000313" key="7">
    <source>
        <dbReference type="Proteomes" id="UP000594262"/>
    </source>
</evidence>
<evidence type="ECO:0000256" key="1">
    <source>
        <dbReference type="ARBA" id="ARBA00008889"/>
    </source>
</evidence>
<dbReference type="OrthoDB" id="360689at2759"/>
<evidence type="ECO:0000256" key="5">
    <source>
        <dbReference type="ARBA" id="ARBA00035716"/>
    </source>
</evidence>